<dbReference type="Proteomes" id="UP001500432">
    <property type="component" value="Unassembled WGS sequence"/>
</dbReference>
<evidence type="ECO:0000313" key="1">
    <source>
        <dbReference type="EMBL" id="GAA2200401.1"/>
    </source>
</evidence>
<name>A0ABN3BUF2_9MICC</name>
<evidence type="ECO:0008006" key="3">
    <source>
        <dbReference type="Google" id="ProtNLM"/>
    </source>
</evidence>
<gene>
    <name evidence="1" type="ORF">GCM10009849_20740</name>
</gene>
<accession>A0ABN3BUF2</accession>
<dbReference type="InterPro" id="IPR021466">
    <property type="entry name" value="Put_rhamnosyl_transferase"/>
</dbReference>
<sequence length="294" mass="33071">MTTIDHVLMTRFNLPSPGYEETVRTRDGWLETRVGLFERYCLPSVRAQECQDFAWVVYFDPESPPWLRDRIEEWRDTLIPIFRREVSRDSLMEDLRKAAGGDNDLLLTTNLDNDDAIAASFTARVQKAARRTAGTATAIYLAEGLIAGGGRLYRRRDPANAFCSVSAPWTAGKTCWADWHNELGRNMPVSLDFGDPGWLQVVHGTNVSNRVHGARTSPLSYAPLFPGLLDHLPEPALADRVLDLAVAQPLRLARDTCRELAKRAVVAVAGRAALDRVRYRMRQWGPTRGRLRKG</sequence>
<keyword evidence="2" id="KW-1185">Reference proteome</keyword>
<comment type="caution">
    <text evidence="1">The sequence shown here is derived from an EMBL/GenBank/DDBJ whole genome shotgun (WGS) entry which is preliminary data.</text>
</comment>
<dbReference type="RefSeq" id="WP_344299628.1">
    <property type="nucleotide sequence ID" value="NZ_BAAAQW010000005.1"/>
</dbReference>
<dbReference type="Pfam" id="PF11316">
    <property type="entry name" value="Rhamno_transf"/>
    <property type="match status" value="1"/>
</dbReference>
<evidence type="ECO:0000313" key="2">
    <source>
        <dbReference type="Proteomes" id="UP001500432"/>
    </source>
</evidence>
<protein>
    <recommendedName>
        <fullName evidence="3">Rhamnosyl transferase</fullName>
    </recommendedName>
</protein>
<proteinExistence type="predicted"/>
<dbReference type="EMBL" id="BAAAQW010000005">
    <property type="protein sequence ID" value="GAA2200401.1"/>
    <property type="molecule type" value="Genomic_DNA"/>
</dbReference>
<reference evidence="1 2" key="1">
    <citation type="journal article" date="2019" name="Int. J. Syst. Evol. Microbiol.">
        <title>The Global Catalogue of Microorganisms (GCM) 10K type strain sequencing project: providing services to taxonomists for standard genome sequencing and annotation.</title>
        <authorList>
            <consortium name="The Broad Institute Genomics Platform"/>
            <consortium name="The Broad Institute Genome Sequencing Center for Infectious Disease"/>
            <person name="Wu L."/>
            <person name="Ma J."/>
        </authorList>
    </citation>
    <scope>NUCLEOTIDE SEQUENCE [LARGE SCALE GENOMIC DNA]</scope>
    <source>
        <strain evidence="1 2">JCM 16034</strain>
    </source>
</reference>
<organism evidence="1 2">
    <name type="scientific">Sinomonas flava</name>
    <dbReference type="NCBI Taxonomy" id="496857"/>
    <lineage>
        <taxon>Bacteria</taxon>
        <taxon>Bacillati</taxon>
        <taxon>Actinomycetota</taxon>
        <taxon>Actinomycetes</taxon>
        <taxon>Micrococcales</taxon>
        <taxon>Micrococcaceae</taxon>
        <taxon>Sinomonas</taxon>
    </lineage>
</organism>